<evidence type="ECO:0000313" key="2">
    <source>
        <dbReference type="Proteomes" id="UP000232323"/>
    </source>
</evidence>
<dbReference type="EMBL" id="BEGY01000004">
    <property type="protein sequence ID" value="GAX73500.1"/>
    <property type="molecule type" value="Genomic_DNA"/>
</dbReference>
<dbReference type="Proteomes" id="UP000232323">
    <property type="component" value="Unassembled WGS sequence"/>
</dbReference>
<proteinExistence type="predicted"/>
<protein>
    <submittedName>
        <fullName evidence="1">Uncharacterized protein</fullName>
    </submittedName>
</protein>
<evidence type="ECO:0000313" key="1">
    <source>
        <dbReference type="EMBL" id="GAX73500.1"/>
    </source>
</evidence>
<comment type="caution">
    <text evidence="1">The sequence shown here is derived from an EMBL/GenBank/DDBJ whole genome shotgun (WGS) entry which is preliminary data.</text>
</comment>
<organism evidence="1 2">
    <name type="scientific">Chlamydomonas eustigma</name>
    <dbReference type="NCBI Taxonomy" id="1157962"/>
    <lineage>
        <taxon>Eukaryota</taxon>
        <taxon>Viridiplantae</taxon>
        <taxon>Chlorophyta</taxon>
        <taxon>core chlorophytes</taxon>
        <taxon>Chlorophyceae</taxon>
        <taxon>CS clade</taxon>
        <taxon>Chlamydomonadales</taxon>
        <taxon>Chlamydomonadaceae</taxon>
        <taxon>Chlamydomonas</taxon>
    </lineage>
</organism>
<accession>A0A250WSH7</accession>
<dbReference type="AlphaFoldDB" id="A0A250WSH7"/>
<keyword evidence="2" id="KW-1185">Reference proteome</keyword>
<sequence>MARLPYTASSAKAVARKDVRAEDFTKLGDVRAEHFTKDEVHEVKVVKVAPELPELSHISENCGNVRVTHGLPASYASIYMCMIYP</sequence>
<name>A0A250WSH7_9CHLO</name>
<gene>
    <name evidence="1" type="ORF">CEUSTIGMA_g952.t1</name>
</gene>
<reference evidence="1 2" key="1">
    <citation type="submission" date="2017-08" db="EMBL/GenBank/DDBJ databases">
        <title>Acidophilic green algal genome provides insights into adaptation to an acidic environment.</title>
        <authorList>
            <person name="Hirooka S."/>
            <person name="Hirose Y."/>
            <person name="Kanesaki Y."/>
            <person name="Higuchi S."/>
            <person name="Fujiwara T."/>
            <person name="Onuma R."/>
            <person name="Era A."/>
            <person name="Ohbayashi R."/>
            <person name="Uzuka A."/>
            <person name="Nozaki H."/>
            <person name="Yoshikawa H."/>
            <person name="Miyagishima S.Y."/>
        </authorList>
    </citation>
    <scope>NUCLEOTIDE SEQUENCE [LARGE SCALE GENOMIC DNA]</scope>
    <source>
        <strain evidence="1 2">NIES-2499</strain>
    </source>
</reference>